<gene>
    <name evidence="1" type="primary">eutQ_1</name>
    <name evidence="1" type="ORF">NCTC9836_00847</name>
</gene>
<dbReference type="Pfam" id="PF06249">
    <property type="entry name" value="EutQ"/>
    <property type="match status" value="1"/>
</dbReference>
<evidence type="ECO:0000313" key="2">
    <source>
        <dbReference type="Proteomes" id="UP000254664"/>
    </source>
</evidence>
<dbReference type="PANTHER" id="PTHR36169">
    <property type="entry name" value="ETHANOLAMINE UTILIZATION PROTEIN EUTQ"/>
    <property type="match status" value="1"/>
</dbReference>
<dbReference type="Gene3D" id="2.60.120.10">
    <property type="entry name" value="Jelly Rolls"/>
    <property type="match status" value="1"/>
</dbReference>
<keyword evidence="2" id="KW-1185">Reference proteome</keyword>
<organism evidence="1 2">
    <name type="scientific">Clostridium putrefaciens</name>
    <dbReference type="NCBI Taxonomy" id="99675"/>
    <lineage>
        <taxon>Bacteria</taxon>
        <taxon>Bacillati</taxon>
        <taxon>Bacillota</taxon>
        <taxon>Clostridia</taxon>
        <taxon>Eubacteriales</taxon>
        <taxon>Clostridiaceae</taxon>
        <taxon>Clostridium</taxon>
    </lineage>
</organism>
<name>A0A381J5N9_9CLOT</name>
<dbReference type="CDD" id="cd02228">
    <property type="entry name" value="cupin_EutQ"/>
    <property type="match status" value="1"/>
</dbReference>
<dbReference type="InterPro" id="IPR014710">
    <property type="entry name" value="RmlC-like_jellyroll"/>
</dbReference>
<dbReference type="Proteomes" id="UP000254664">
    <property type="component" value="Unassembled WGS sequence"/>
</dbReference>
<dbReference type="InterPro" id="IPR010424">
    <property type="entry name" value="EutQ"/>
</dbReference>
<dbReference type="OrthoDB" id="3828611at2"/>
<dbReference type="PANTHER" id="PTHR36169:SF1">
    <property type="entry name" value="ACETATE KINASE EUTQ"/>
    <property type="match status" value="1"/>
</dbReference>
<protein>
    <submittedName>
        <fullName evidence="1">Ethanolamine utilization protein EutQ-like protein</fullName>
    </submittedName>
</protein>
<dbReference type="InterPro" id="IPR011051">
    <property type="entry name" value="RmlC_Cupin_sf"/>
</dbReference>
<proteinExistence type="predicted"/>
<reference evidence="1 2" key="1">
    <citation type="submission" date="2018-06" db="EMBL/GenBank/DDBJ databases">
        <authorList>
            <consortium name="Pathogen Informatics"/>
            <person name="Doyle S."/>
        </authorList>
    </citation>
    <scope>NUCLEOTIDE SEQUENCE [LARGE SCALE GENOMIC DNA]</scope>
    <source>
        <strain evidence="1 2">NCTC9836</strain>
    </source>
</reference>
<dbReference type="SUPFAM" id="SSF51182">
    <property type="entry name" value="RmlC-like cupins"/>
    <property type="match status" value="1"/>
</dbReference>
<accession>A0A381J5N9</accession>
<evidence type="ECO:0000313" key="1">
    <source>
        <dbReference type="EMBL" id="SUY46551.1"/>
    </source>
</evidence>
<dbReference type="RefSeq" id="WP_115640611.1">
    <property type="nucleotide sequence ID" value="NZ_UFWZ01000001.1"/>
</dbReference>
<dbReference type="EMBL" id="UFWZ01000001">
    <property type="protein sequence ID" value="SUY46551.1"/>
    <property type="molecule type" value="Genomic_DNA"/>
</dbReference>
<sequence length="226" mass="25473">MKRLISAKNVEELIVSGEKTLYIDGTEIITPSAKELAINNEITFTTEDKVLFETTKPKVESVEVKKTTSIEDIDSEMILNVFKAMMDKGLLEGLMESLKPKNLLFDAECDPSGVKLVRGNTVKMDTFDTGNKNARVYFQELISKKESKMSAGFLVIQDSKFDWELTYEEIDYVIEGTLTVEINEKVYTAYPGDVLFIPSGSKVVWGSPDKARMFYVTYPANWADLS</sequence>
<dbReference type="AlphaFoldDB" id="A0A381J5N9"/>